<proteinExistence type="predicted"/>
<dbReference type="Gene3D" id="3.20.20.100">
    <property type="entry name" value="NADP-dependent oxidoreductase domain"/>
    <property type="match status" value="1"/>
</dbReference>
<keyword evidence="1" id="KW-0560">Oxidoreductase</keyword>
<dbReference type="PANTHER" id="PTHR43625">
    <property type="entry name" value="AFLATOXIN B1 ALDEHYDE REDUCTASE"/>
    <property type="match status" value="1"/>
</dbReference>
<dbReference type="InterPro" id="IPR050791">
    <property type="entry name" value="Aldo-Keto_reductase"/>
</dbReference>
<dbReference type="GO" id="GO:0016491">
    <property type="term" value="F:oxidoreductase activity"/>
    <property type="evidence" value="ECO:0007669"/>
    <property type="project" value="UniProtKB-KW"/>
</dbReference>
<dbReference type="PANTHER" id="PTHR43625:SF77">
    <property type="entry name" value="ALDO-KETO REDUCTASE"/>
    <property type="match status" value="1"/>
</dbReference>
<dbReference type="GeneID" id="43185369"/>
<evidence type="ECO:0000313" key="3">
    <source>
        <dbReference type="EMBL" id="KDS43623.1"/>
    </source>
</evidence>
<dbReference type="SUPFAM" id="SSF51430">
    <property type="entry name" value="NAD(P)-linked oxidoreductase"/>
    <property type="match status" value="1"/>
</dbReference>
<sequence length="338" mass="37405">MKKRLIGNLEVSEIGMGCMGFSHGYGKVPEEGYALDAIRKAYETGCTFFDTAEVYGDVMFYPGHNEQLVGKAISGFRKDVVLATKLFIYSEELCGGKSVCEAVRTHLEKSLANLNTDYIDLYYLHRINAEIPLEEVAEAMGGLIKKGVIRAWGLSQVGVETLAKAHAITPVAAVQNLYSMLERDCEKEIFPYCMEHGIGVVPFSPIASGFLSGKIHADTQFEAVDDVRNFVPQLKKENIEANLPILDILHEYADKKGATPAQISLAWMLHKYPNVVPIPGSKNQERILENLGAANVELTDEEFRMLEAALNACPVHGHRGHVETVQGDFGSNWKKKED</sequence>
<evidence type="ECO:0000259" key="2">
    <source>
        <dbReference type="Pfam" id="PF00248"/>
    </source>
</evidence>
<dbReference type="RefSeq" id="WP_007562266.1">
    <property type="nucleotide sequence ID" value="NZ_JNHM01000174.1"/>
</dbReference>
<dbReference type="InterPro" id="IPR023210">
    <property type="entry name" value="NADP_OxRdtase_dom"/>
</dbReference>
<comment type="caution">
    <text evidence="3">The sequence shown here is derived from an EMBL/GenBank/DDBJ whole genome shotgun (WGS) entry which is preliminary data.</text>
</comment>
<dbReference type="EMBL" id="JNHM01000174">
    <property type="protein sequence ID" value="KDS43623.1"/>
    <property type="molecule type" value="Genomic_DNA"/>
</dbReference>
<protein>
    <submittedName>
        <fullName evidence="3">Aldo/keto reductase family protein</fullName>
    </submittedName>
</protein>
<name>A0A069S1D0_PHOVU</name>
<feature type="domain" description="NADP-dependent oxidoreductase" evidence="2">
    <location>
        <begin position="13"/>
        <end position="309"/>
    </location>
</feature>
<dbReference type="InterPro" id="IPR036812">
    <property type="entry name" value="NAD(P)_OxRdtase_dom_sf"/>
</dbReference>
<accession>A0A069S1D0</accession>
<dbReference type="AlphaFoldDB" id="A0A069S1D0"/>
<organism evidence="3 4">
    <name type="scientific">Phocaeicola vulgatus str. 3975 RP4</name>
    <dbReference type="NCBI Taxonomy" id="1339352"/>
    <lineage>
        <taxon>Bacteria</taxon>
        <taxon>Pseudomonadati</taxon>
        <taxon>Bacteroidota</taxon>
        <taxon>Bacteroidia</taxon>
        <taxon>Bacteroidales</taxon>
        <taxon>Bacteroidaceae</taxon>
        <taxon>Phocaeicola</taxon>
    </lineage>
</organism>
<evidence type="ECO:0000256" key="1">
    <source>
        <dbReference type="ARBA" id="ARBA00023002"/>
    </source>
</evidence>
<dbReference type="GO" id="GO:0005737">
    <property type="term" value="C:cytoplasm"/>
    <property type="evidence" value="ECO:0007669"/>
    <property type="project" value="TreeGrafter"/>
</dbReference>
<dbReference type="PATRIC" id="fig|1339352.3.peg.4135"/>
<reference evidence="3 4" key="1">
    <citation type="submission" date="2014-04" db="EMBL/GenBank/DDBJ databases">
        <authorList>
            <person name="Sears C."/>
            <person name="Carroll K."/>
            <person name="Sack B.R."/>
            <person name="Qadri F."/>
            <person name="Myers L.L."/>
            <person name="Chung G.-T."/>
            <person name="Escheverria P."/>
            <person name="Fraser C.M."/>
            <person name="Sadzewicz L."/>
            <person name="Shefchek K.A."/>
            <person name="Tallon L."/>
            <person name="Das S.P."/>
            <person name="Daugherty S."/>
            <person name="Mongodin E.F."/>
        </authorList>
    </citation>
    <scope>NUCLEOTIDE SEQUENCE [LARGE SCALE GENOMIC DNA]</scope>
    <source>
        <strain evidence="3 4">3975 RP4</strain>
    </source>
</reference>
<gene>
    <name evidence="3" type="ORF">M099_4423</name>
</gene>
<dbReference type="Proteomes" id="UP000027661">
    <property type="component" value="Unassembled WGS sequence"/>
</dbReference>
<dbReference type="Pfam" id="PF00248">
    <property type="entry name" value="Aldo_ket_red"/>
    <property type="match status" value="1"/>
</dbReference>
<evidence type="ECO:0000313" key="4">
    <source>
        <dbReference type="Proteomes" id="UP000027661"/>
    </source>
</evidence>